<evidence type="ECO:0000313" key="2">
    <source>
        <dbReference type="Proteomes" id="UP001156903"/>
    </source>
</evidence>
<organism evidence="1 2">
    <name type="scientific">Hydrogenophaga electricum</name>
    <dbReference type="NCBI Taxonomy" id="1230953"/>
    <lineage>
        <taxon>Bacteria</taxon>
        <taxon>Pseudomonadati</taxon>
        <taxon>Pseudomonadota</taxon>
        <taxon>Betaproteobacteria</taxon>
        <taxon>Burkholderiales</taxon>
        <taxon>Comamonadaceae</taxon>
        <taxon>Hydrogenophaga</taxon>
    </lineage>
</organism>
<dbReference type="Proteomes" id="UP001156903">
    <property type="component" value="Unassembled WGS sequence"/>
</dbReference>
<proteinExistence type="predicted"/>
<sequence length="247" mass="26978">MAGIYITRGMTVGIPAGGFSLSIGDDGKINSSLTLHVRFDVCPTWIELSLQHLATATEAGARRQAAWAGTDEEAKSAALEREFESSMQAVMAAAIALDAFYAMIQPHVVLPPTLVERWRTGRTARFSQVTEIVRRAFRLKPKGTAALRANLKEIYRVRDLAVHPSGKIEAPIYHPELDVGVEWRFAYFCASNAELIVNGATWILWDLCHGGKPADAKVLEYIGNLKQRLIALFPNGHPSAATAVSPP</sequence>
<reference evidence="2" key="1">
    <citation type="journal article" date="2019" name="Int. J. Syst. Evol. Microbiol.">
        <title>The Global Catalogue of Microorganisms (GCM) 10K type strain sequencing project: providing services to taxonomists for standard genome sequencing and annotation.</title>
        <authorList>
            <consortium name="The Broad Institute Genomics Platform"/>
            <consortium name="The Broad Institute Genome Sequencing Center for Infectious Disease"/>
            <person name="Wu L."/>
            <person name="Ma J."/>
        </authorList>
    </citation>
    <scope>NUCLEOTIDE SEQUENCE [LARGE SCALE GENOMIC DNA]</scope>
    <source>
        <strain evidence="2">NBRC 109341</strain>
    </source>
</reference>
<accession>A0ABQ6CAG4</accession>
<comment type="caution">
    <text evidence="1">The sequence shown here is derived from an EMBL/GenBank/DDBJ whole genome shotgun (WGS) entry which is preliminary data.</text>
</comment>
<keyword evidence="2" id="KW-1185">Reference proteome</keyword>
<dbReference type="EMBL" id="BSPB01000031">
    <property type="protein sequence ID" value="GLS15704.1"/>
    <property type="molecule type" value="Genomic_DNA"/>
</dbReference>
<gene>
    <name evidence="1" type="ORF">GCM10007935_31400</name>
</gene>
<evidence type="ECO:0000313" key="1">
    <source>
        <dbReference type="EMBL" id="GLS15704.1"/>
    </source>
</evidence>
<name>A0ABQ6CAG4_9BURK</name>
<protein>
    <submittedName>
        <fullName evidence="1">Uncharacterized protein</fullName>
    </submittedName>
</protein>